<dbReference type="EC" id="2.4.2.-" evidence="6"/>
<dbReference type="InterPro" id="IPR012317">
    <property type="entry name" value="Poly(ADP-ribose)pol_cat_dom"/>
</dbReference>
<dbReference type="Proteomes" id="UP000683360">
    <property type="component" value="Unassembled WGS sequence"/>
</dbReference>
<keyword evidence="5" id="KW-0539">Nucleus</keyword>
<keyword evidence="4 6" id="KW-0520">NAD</keyword>
<evidence type="ECO:0000256" key="5">
    <source>
        <dbReference type="ARBA" id="ARBA00023242"/>
    </source>
</evidence>
<feature type="domain" description="PARP catalytic" evidence="7">
    <location>
        <begin position="25"/>
        <end position="219"/>
    </location>
</feature>
<protein>
    <recommendedName>
        <fullName evidence="6">Poly [ADP-ribose] polymerase</fullName>
        <shortName evidence="6">PARP</shortName>
        <ecNumber evidence="6">2.4.2.-</ecNumber>
    </recommendedName>
</protein>
<dbReference type="GO" id="GO:0005737">
    <property type="term" value="C:cytoplasm"/>
    <property type="evidence" value="ECO:0007669"/>
    <property type="project" value="TreeGrafter"/>
</dbReference>
<dbReference type="Gene3D" id="3.90.228.10">
    <property type="match status" value="1"/>
</dbReference>
<evidence type="ECO:0000313" key="8">
    <source>
        <dbReference type="EMBL" id="CAG2237184.1"/>
    </source>
</evidence>
<dbReference type="Pfam" id="PF00644">
    <property type="entry name" value="PARP"/>
    <property type="match status" value="1"/>
</dbReference>
<gene>
    <name evidence="8" type="ORF">MEDL_49670</name>
</gene>
<proteinExistence type="predicted"/>
<dbReference type="AlphaFoldDB" id="A0A8S3U0N3"/>
<keyword evidence="3 6" id="KW-0808">Transferase</keyword>
<comment type="subcellular location">
    <subcellularLocation>
        <location evidence="1">Nucleus</location>
    </subcellularLocation>
</comment>
<evidence type="ECO:0000256" key="4">
    <source>
        <dbReference type="ARBA" id="ARBA00023027"/>
    </source>
</evidence>
<dbReference type="PANTHER" id="PTHR14453:SF67">
    <property type="entry name" value="POLY [ADP-RIBOSE] POLYMERASE"/>
    <property type="match status" value="1"/>
</dbReference>
<evidence type="ECO:0000256" key="6">
    <source>
        <dbReference type="RuleBase" id="RU362114"/>
    </source>
</evidence>
<keyword evidence="9" id="KW-1185">Reference proteome</keyword>
<dbReference type="GO" id="GO:0005634">
    <property type="term" value="C:nucleus"/>
    <property type="evidence" value="ECO:0007669"/>
    <property type="project" value="UniProtKB-SubCell"/>
</dbReference>
<comment type="caution">
    <text evidence="8">The sequence shown here is derived from an EMBL/GenBank/DDBJ whole genome shotgun (WGS) entry which is preliminary data.</text>
</comment>
<evidence type="ECO:0000256" key="2">
    <source>
        <dbReference type="ARBA" id="ARBA00022676"/>
    </source>
</evidence>
<dbReference type="InterPro" id="IPR052056">
    <property type="entry name" value="Mono-ARTD/PARP"/>
</dbReference>
<keyword evidence="2 6" id="KW-0328">Glycosyltransferase</keyword>
<evidence type="ECO:0000256" key="3">
    <source>
        <dbReference type="ARBA" id="ARBA00022679"/>
    </source>
</evidence>
<dbReference type="EMBL" id="CAJPWZ010002379">
    <property type="protein sequence ID" value="CAG2237184.1"/>
    <property type="molecule type" value="Genomic_DNA"/>
</dbReference>
<accession>A0A8S3U0N3</accession>
<dbReference type="GO" id="GO:0003714">
    <property type="term" value="F:transcription corepressor activity"/>
    <property type="evidence" value="ECO:0007669"/>
    <property type="project" value="TreeGrafter"/>
</dbReference>
<dbReference type="SUPFAM" id="SSF56399">
    <property type="entry name" value="ADP-ribosylation"/>
    <property type="match status" value="1"/>
</dbReference>
<dbReference type="GO" id="GO:0003950">
    <property type="term" value="F:NAD+ poly-ADP-ribosyltransferase activity"/>
    <property type="evidence" value="ECO:0007669"/>
    <property type="project" value="UniProtKB-UniRule"/>
</dbReference>
<organism evidence="8 9">
    <name type="scientific">Mytilus edulis</name>
    <name type="common">Blue mussel</name>
    <dbReference type="NCBI Taxonomy" id="6550"/>
    <lineage>
        <taxon>Eukaryota</taxon>
        <taxon>Metazoa</taxon>
        <taxon>Spiralia</taxon>
        <taxon>Lophotrochozoa</taxon>
        <taxon>Mollusca</taxon>
        <taxon>Bivalvia</taxon>
        <taxon>Autobranchia</taxon>
        <taxon>Pteriomorphia</taxon>
        <taxon>Mytilida</taxon>
        <taxon>Mytiloidea</taxon>
        <taxon>Mytilidae</taxon>
        <taxon>Mytilinae</taxon>
        <taxon>Mytilus</taxon>
    </lineage>
</organism>
<dbReference type="OrthoDB" id="6133115at2759"/>
<evidence type="ECO:0000313" key="9">
    <source>
        <dbReference type="Proteomes" id="UP000683360"/>
    </source>
</evidence>
<reference evidence="8" key="1">
    <citation type="submission" date="2021-03" db="EMBL/GenBank/DDBJ databases">
        <authorList>
            <person name="Bekaert M."/>
        </authorList>
    </citation>
    <scope>NUCLEOTIDE SEQUENCE</scope>
</reference>
<sequence>MEDLLSLQLIGNIRGSKNVKIVTLHPSSQEYGTVKQKFIQAVFSGRPEWANQFNKQTLKVTKIERIQNVSLYKTYSAKKDLLEKQNPRGQQNEQELWHGTQDKAILSINMFGFNRSYCSDNSKEGWLGDGVYFSADASYSARNWLAAGTETGDHTIYLCKVLTGVSCKGQKGTRVPDVRPDGTMLKYDSATDAKYTPVVEYVIFNDTQAYPQYCIKFEY</sequence>
<evidence type="ECO:0000259" key="7">
    <source>
        <dbReference type="PROSITE" id="PS51059"/>
    </source>
</evidence>
<name>A0A8S3U0N3_MYTED</name>
<evidence type="ECO:0000256" key="1">
    <source>
        <dbReference type="ARBA" id="ARBA00004123"/>
    </source>
</evidence>
<dbReference type="PROSITE" id="PS51059">
    <property type="entry name" value="PARP_CATALYTIC"/>
    <property type="match status" value="1"/>
</dbReference>
<dbReference type="GO" id="GO:0010629">
    <property type="term" value="P:negative regulation of gene expression"/>
    <property type="evidence" value="ECO:0007669"/>
    <property type="project" value="TreeGrafter"/>
</dbReference>
<dbReference type="PANTHER" id="PTHR14453">
    <property type="entry name" value="PARP/ZINC FINGER CCCH TYPE DOMAIN CONTAINING PROTEIN"/>
    <property type="match status" value="1"/>
</dbReference>